<reference evidence="2" key="1">
    <citation type="journal article" date="2021" name="PeerJ">
        <title>Extensive microbial diversity within the chicken gut microbiome revealed by metagenomics and culture.</title>
        <authorList>
            <person name="Gilroy R."/>
            <person name="Ravi A."/>
            <person name="Getino M."/>
            <person name="Pursley I."/>
            <person name="Horton D.L."/>
            <person name="Alikhan N.F."/>
            <person name="Baker D."/>
            <person name="Gharbi K."/>
            <person name="Hall N."/>
            <person name="Watson M."/>
            <person name="Adriaenssens E.M."/>
            <person name="Foster-Nyarko E."/>
            <person name="Jarju S."/>
            <person name="Secka A."/>
            <person name="Antonio M."/>
            <person name="Oren A."/>
            <person name="Chaudhuri R.R."/>
            <person name="La Ragione R."/>
            <person name="Hildebrand F."/>
            <person name="Pallen M.J."/>
        </authorList>
    </citation>
    <scope>NUCLEOTIDE SEQUENCE</scope>
    <source>
        <strain evidence="2">CHK173-259</strain>
    </source>
</reference>
<evidence type="ECO:0000259" key="1">
    <source>
        <dbReference type="PROSITE" id="PS50943"/>
    </source>
</evidence>
<proteinExistence type="predicted"/>
<dbReference type="InterPro" id="IPR010982">
    <property type="entry name" value="Lambda_DNA-bd_dom_sf"/>
</dbReference>
<dbReference type="GO" id="GO:0003677">
    <property type="term" value="F:DNA binding"/>
    <property type="evidence" value="ECO:0007669"/>
    <property type="project" value="InterPro"/>
</dbReference>
<accession>A0A9D1QTB7</accession>
<protein>
    <submittedName>
        <fullName evidence="2">Helix-turn-helix transcriptional regulator</fullName>
    </submittedName>
</protein>
<evidence type="ECO:0000313" key="3">
    <source>
        <dbReference type="Proteomes" id="UP000886822"/>
    </source>
</evidence>
<dbReference type="Proteomes" id="UP000886822">
    <property type="component" value="Unassembled WGS sequence"/>
</dbReference>
<dbReference type="SUPFAM" id="SSF47413">
    <property type="entry name" value="lambda repressor-like DNA-binding domains"/>
    <property type="match status" value="1"/>
</dbReference>
<name>A0A9D1QTB7_9LACO</name>
<organism evidence="2 3">
    <name type="scientific">Candidatus Levilactobacillus faecigallinarum</name>
    <dbReference type="NCBI Taxonomy" id="2838638"/>
    <lineage>
        <taxon>Bacteria</taxon>
        <taxon>Bacillati</taxon>
        <taxon>Bacillota</taxon>
        <taxon>Bacilli</taxon>
        <taxon>Lactobacillales</taxon>
        <taxon>Lactobacillaceae</taxon>
        <taxon>Levilactobacillus</taxon>
    </lineage>
</organism>
<dbReference type="PROSITE" id="PS50943">
    <property type="entry name" value="HTH_CROC1"/>
    <property type="match status" value="1"/>
</dbReference>
<dbReference type="AlphaFoldDB" id="A0A9D1QTB7"/>
<sequence length="137" mass="15279">MDIVSIIKALASKQGLSLKQLAIKLGIGENSIYRWNDKKPTIDKLQLVADFFGVSTDYLLGRTPTPTFTAKDEIDVQKAVTDLIQGLSNKDSLAFLKNNGEELDEEDAELLRSSLENVARQSLLLSKKRSQEKNNKK</sequence>
<dbReference type="CDD" id="cd00093">
    <property type="entry name" value="HTH_XRE"/>
    <property type="match status" value="1"/>
</dbReference>
<reference evidence="2" key="2">
    <citation type="submission" date="2021-04" db="EMBL/GenBank/DDBJ databases">
        <authorList>
            <person name="Gilroy R."/>
        </authorList>
    </citation>
    <scope>NUCLEOTIDE SEQUENCE</scope>
    <source>
        <strain evidence="2">CHK173-259</strain>
    </source>
</reference>
<dbReference type="InterPro" id="IPR001387">
    <property type="entry name" value="Cro/C1-type_HTH"/>
</dbReference>
<feature type="domain" description="HTH cro/C1-type" evidence="1">
    <location>
        <begin position="7"/>
        <end position="59"/>
    </location>
</feature>
<evidence type="ECO:0000313" key="2">
    <source>
        <dbReference type="EMBL" id="HIW72413.1"/>
    </source>
</evidence>
<dbReference type="EMBL" id="DXGJ01000057">
    <property type="protein sequence ID" value="HIW72413.1"/>
    <property type="molecule type" value="Genomic_DNA"/>
</dbReference>
<dbReference type="Gene3D" id="1.10.260.40">
    <property type="entry name" value="lambda repressor-like DNA-binding domains"/>
    <property type="match status" value="1"/>
</dbReference>
<comment type="caution">
    <text evidence="2">The sequence shown here is derived from an EMBL/GenBank/DDBJ whole genome shotgun (WGS) entry which is preliminary data.</text>
</comment>
<dbReference type="SMART" id="SM00530">
    <property type="entry name" value="HTH_XRE"/>
    <property type="match status" value="1"/>
</dbReference>
<gene>
    <name evidence="2" type="ORF">H9875_07290</name>
</gene>
<dbReference type="Pfam" id="PF01381">
    <property type="entry name" value="HTH_3"/>
    <property type="match status" value="1"/>
</dbReference>